<feature type="compositionally biased region" description="Acidic residues" evidence="1">
    <location>
        <begin position="16"/>
        <end position="36"/>
    </location>
</feature>
<organism evidence="2 3">
    <name type="scientific">Conger conger</name>
    <name type="common">Conger eel</name>
    <name type="synonym">Muraena conger</name>
    <dbReference type="NCBI Taxonomy" id="82655"/>
    <lineage>
        <taxon>Eukaryota</taxon>
        <taxon>Metazoa</taxon>
        <taxon>Chordata</taxon>
        <taxon>Craniata</taxon>
        <taxon>Vertebrata</taxon>
        <taxon>Euteleostomi</taxon>
        <taxon>Actinopterygii</taxon>
        <taxon>Neopterygii</taxon>
        <taxon>Teleostei</taxon>
        <taxon>Anguilliformes</taxon>
        <taxon>Congridae</taxon>
        <taxon>Conger</taxon>
    </lineage>
</organism>
<accession>A0A9Q1DHR8</accession>
<feature type="region of interest" description="Disordered" evidence="1">
    <location>
        <begin position="1"/>
        <end position="47"/>
    </location>
</feature>
<evidence type="ECO:0000256" key="1">
    <source>
        <dbReference type="SAM" id="MobiDB-lite"/>
    </source>
</evidence>
<comment type="caution">
    <text evidence="2">The sequence shown here is derived from an EMBL/GenBank/DDBJ whole genome shotgun (WGS) entry which is preliminary data.</text>
</comment>
<evidence type="ECO:0000313" key="3">
    <source>
        <dbReference type="Proteomes" id="UP001152803"/>
    </source>
</evidence>
<sequence>MAGILALQLWRRRMEEEDEDSDTDSDSDEEEDSDSDEERRRRRRRRRRMVMDISETEEVDSRRLRGQLGAGPFSLDGEVGWVSARRSFRTPHSSGSESRSAFGASAGAGIAGVGRVSASAGVYSSTRMRSDRGRTSVEYNAGANVGIGVGDDIPIGVGANVGLRVGDRGEAEVSAGVNVLGLGLQAGMGTRGPSLGLSVGPVKMKMLGF</sequence>
<dbReference type="Proteomes" id="UP001152803">
    <property type="component" value="Unassembled WGS sequence"/>
</dbReference>
<keyword evidence="3" id="KW-1185">Reference proteome</keyword>
<gene>
    <name evidence="2" type="ORF">COCON_G00101260</name>
</gene>
<reference evidence="2" key="1">
    <citation type="journal article" date="2023" name="Science">
        <title>Genome structures resolve the early diversification of teleost fishes.</title>
        <authorList>
            <person name="Parey E."/>
            <person name="Louis A."/>
            <person name="Montfort J."/>
            <person name="Bouchez O."/>
            <person name="Roques C."/>
            <person name="Iampietro C."/>
            <person name="Lluch J."/>
            <person name="Castinel A."/>
            <person name="Donnadieu C."/>
            <person name="Desvignes T."/>
            <person name="Floi Bucao C."/>
            <person name="Jouanno E."/>
            <person name="Wen M."/>
            <person name="Mejri S."/>
            <person name="Dirks R."/>
            <person name="Jansen H."/>
            <person name="Henkel C."/>
            <person name="Chen W.J."/>
            <person name="Zahm M."/>
            <person name="Cabau C."/>
            <person name="Klopp C."/>
            <person name="Thompson A.W."/>
            <person name="Robinson-Rechavi M."/>
            <person name="Braasch I."/>
            <person name="Lecointre G."/>
            <person name="Bobe J."/>
            <person name="Postlethwait J.H."/>
            <person name="Berthelot C."/>
            <person name="Roest Crollius H."/>
            <person name="Guiguen Y."/>
        </authorList>
    </citation>
    <scope>NUCLEOTIDE SEQUENCE</scope>
    <source>
        <strain evidence="2">Concon-B</strain>
    </source>
</reference>
<dbReference type="AlphaFoldDB" id="A0A9Q1DHR8"/>
<proteinExistence type="predicted"/>
<evidence type="ECO:0000313" key="2">
    <source>
        <dbReference type="EMBL" id="KAJ8271267.1"/>
    </source>
</evidence>
<name>A0A9Q1DHR8_CONCO</name>
<protein>
    <submittedName>
        <fullName evidence="2">Uncharacterized protein</fullName>
    </submittedName>
</protein>
<dbReference type="EMBL" id="JAFJMO010000007">
    <property type="protein sequence ID" value="KAJ8271267.1"/>
    <property type="molecule type" value="Genomic_DNA"/>
</dbReference>